<evidence type="ECO:0000256" key="13">
    <source>
        <dbReference type="PIRSR" id="PIRSR602401-1"/>
    </source>
</evidence>
<dbReference type="PROSITE" id="PS00086">
    <property type="entry name" value="CYTOCHROME_P450"/>
    <property type="match status" value="1"/>
</dbReference>
<evidence type="ECO:0000256" key="6">
    <source>
        <dbReference type="ARBA" id="ARBA00022723"/>
    </source>
</evidence>
<evidence type="ECO:0000256" key="15">
    <source>
        <dbReference type="SAM" id="Phobius"/>
    </source>
</evidence>
<gene>
    <name evidence="16" type="ORF">MELIAE_LOCUS10871</name>
</gene>
<protein>
    <recommendedName>
        <fullName evidence="18">Cytochrome P450</fullName>
    </recommendedName>
</protein>
<evidence type="ECO:0000256" key="4">
    <source>
        <dbReference type="ARBA" id="ARBA00010617"/>
    </source>
</evidence>
<keyword evidence="10 13" id="KW-0408">Iron</keyword>
<keyword evidence="5 13" id="KW-0349">Heme</keyword>
<dbReference type="GO" id="GO:0005789">
    <property type="term" value="C:endoplasmic reticulum membrane"/>
    <property type="evidence" value="ECO:0007669"/>
    <property type="project" value="UniProtKB-SubCell"/>
</dbReference>
<accession>A0A9P0BG68</accession>
<dbReference type="Proteomes" id="UP001154078">
    <property type="component" value="Chromosome 7"/>
</dbReference>
<dbReference type="InterPro" id="IPR002401">
    <property type="entry name" value="Cyt_P450_E_grp-I"/>
</dbReference>
<dbReference type="GO" id="GO:0016705">
    <property type="term" value="F:oxidoreductase activity, acting on paired donors, with incorporation or reduction of molecular oxygen"/>
    <property type="evidence" value="ECO:0007669"/>
    <property type="project" value="InterPro"/>
</dbReference>
<dbReference type="PANTHER" id="PTHR24292">
    <property type="entry name" value="CYTOCHROME P450"/>
    <property type="match status" value="1"/>
</dbReference>
<keyword evidence="15" id="KW-1133">Transmembrane helix</keyword>
<keyword evidence="7" id="KW-0256">Endoplasmic reticulum</keyword>
<dbReference type="EMBL" id="OV121138">
    <property type="protein sequence ID" value="CAH0561306.1"/>
    <property type="molecule type" value="Genomic_DNA"/>
</dbReference>
<dbReference type="Gene3D" id="1.10.630.10">
    <property type="entry name" value="Cytochrome P450"/>
    <property type="match status" value="1"/>
</dbReference>
<organism evidence="16 17">
    <name type="scientific">Brassicogethes aeneus</name>
    <name type="common">Rape pollen beetle</name>
    <name type="synonym">Meligethes aeneus</name>
    <dbReference type="NCBI Taxonomy" id="1431903"/>
    <lineage>
        <taxon>Eukaryota</taxon>
        <taxon>Metazoa</taxon>
        <taxon>Ecdysozoa</taxon>
        <taxon>Arthropoda</taxon>
        <taxon>Hexapoda</taxon>
        <taxon>Insecta</taxon>
        <taxon>Pterygota</taxon>
        <taxon>Neoptera</taxon>
        <taxon>Endopterygota</taxon>
        <taxon>Coleoptera</taxon>
        <taxon>Polyphaga</taxon>
        <taxon>Cucujiformia</taxon>
        <taxon>Nitidulidae</taxon>
        <taxon>Meligethinae</taxon>
        <taxon>Brassicogethes</taxon>
    </lineage>
</organism>
<dbReference type="PRINTS" id="PR00385">
    <property type="entry name" value="P450"/>
</dbReference>
<sequence length="523" mass="60078">MVLLTTSFLYDLVLFGVIFLTTFIFYYNYKVSYWKRKGVITRKTVFPYGNGEKIVKQQVLFGLEWASMYNDFKKKGQRYGGGYLFTKPVFIPCDLDLVKDILQTNFNHFSSHGVYHNEKVDPLSGHLFALDGERWKNMRVKLTPTFTSGKMKMMFNRLIECSDIFGQVIEKHSETGDKFEIKDLTSRLTIDIVASTAFGLVTNSIEDPENDFATKCTTFVAPGIQTIIQQVLQFLLPHSLLRMANIKVVDPTVASFFLDVIGKTVDYREKNNVYRKDFLHLLLQLKNRGVVADDGKIFPQNDGEKNSDTSITFNQLAAQAFIFYFGGFDSSSNLVSYAFFELASNPEVQKKIQAEIQEVLEKYDGELTYDSLNEMKYMHMAILETLRKYPAVPINPRQCTKDYKIPGTNKVIEKGTTTFIPTMAIHYDPDIYPDPDKFDPERFSDENKAKRHPSAWMPFGLGPRECIGLRFALMQVKVCLVKVLKDYDVTLNEKTIVPFRFQKHGIFLVPEGGIWINVSKKNY</sequence>
<reference evidence="16" key="1">
    <citation type="submission" date="2021-12" db="EMBL/GenBank/DDBJ databases">
        <authorList>
            <person name="King R."/>
        </authorList>
    </citation>
    <scope>NUCLEOTIDE SEQUENCE</scope>
</reference>
<evidence type="ECO:0000256" key="8">
    <source>
        <dbReference type="ARBA" id="ARBA00022848"/>
    </source>
</evidence>
<dbReference type="InterPro" id="IPR036396">
    <property type="entry name" value="Cyt_P450_sf"/>
</dbReference>
<dbReference type="InterPro" id="IPR001128">
    <property type="entry name" value="Cyt_P450"/>
</dbReference>
<keyword evidence="9 14" id="KW-0560">Oxidoreductase</keyword>
<comment type="similarity">
    <text evidence="4 14">Belongs to the cytochrome P450 family.</text>
</comment>
<dbReference type="InterPro" id="IPR017972">
    <property type="entry name" value="Cyt_P450_CS"/>
</dbReference>
<proteinExistence type="inferred from homology"/>
<keyword evidence="11 14" id="KW-0503">Monooxygenase</keyword>
<keyword evidence="12 15" id="KW-0472">Membrane</keyword>
<keyword evidence="8" id="KW-0492">Microsome</keyword>
<evidence type="ECO:0000256" key="11">
    <source>
        <dbReference type="ARBA" id="ARBA00023033"/>
    </source>
</evidence>
<dbReference type="OrthoDB" id="2789670at2759"/>
<dbReference type="CDD" id="cd11056">
    <property type="entry name" value="CYP6-like"/>
    <property type="match status" value="1"/>
</dbReference>
<evidence type="ECO:0000256" key="5">
    <source>
        <dbReference type="ARBA" id="ARBA00022617"/>
    </source>
</evidence>
<keyword evidence="15" id="KW-0812">Transmembrane</keyword>
<dbReference type="InterPro" id="IPR050476">
    <property type="entry name" value="Insect_CytP450_Detox"/>
</dbReference>
<comment type="subcellular location">
    <subcellularLocation>
        <location evidence="3">Endoplasmic reticulum membrane</location>
        <topology evidence="3">Peripheral membrane protein</topology>
    </subcellularLocation>
    <subcellularLocation>
        <location evidence="2">Microsome membrane</location>
        <topology evidence="2">Peripheral membrane protein</topology>
    </subcellularLocation>
</comment>
<dbReference type="SUPFAM" id="SSF48264">
    <property type="entry name" value="Cytochrome P450"/>
    <property type="match status" value="1"/>
</dbReference>
<feature type="transmembrane region" description="Helical" evidence="15">
    <location>
        <begin position="12"/>
        <end position="29"/>
    </location>
</feature>
<keyword evidence="17" id="KW-1185">Reference proteome</keyword>
<evidence type="ECO:0000256" key="9">
    <source>
        <dbReference type="ARBA" id="ARBA00023002"/>
    </source>
</evidence>
<dbReference type="PRINTS" id="PR00463">
    <property type="entry name" value="EP450I"/>
</dbReference>
<dbReference type="PANTHER" id="PTHR24292:SF100">
    <property type="entry name" value="CYTOCHROME P450 6A16, ISOFORM B-RELATED"/>
    <property type="match status" value="1"/>
</dbReference>
<dbReference type="GO" id="GO:0005506">
    <property type="term" value="F:iron ion binding"/>
    <property type="evidence" value="ECO:0007669"/>
    <property type="project" value="InterPro"/>
</dbReference>
<evidence type="ECO:0000256" key="1">
    <source>
        <dbReference type="ARBA" id="ARBA00001971"/>
    </source>
</evidence>
<dbReference type="GO" id="GO:0020037">
    <property type="term" value="F:heme binding"/>
    <property type="evidence" value="ECO:0007669"/>
    <property type="project" value="InterPro"/>
</dbReference>
<evidence type="ECO:0000313" key="17">
    <source>
        <dbReference type="Proteomes" id="UP001154078"/>
    </source>
</evidence>
<dbReference type="GO" id="GO:0004497">
    <property type="term" value="F:monooxygenase activity"/>
    <property type="evidence" value="ECO:0007669"/>
    <property type="project" value="UniProtKB-KW"/>
</dbReference>
<dbReference type="AlphaFoldDB" id="A0A9P0BG68"/>
<feature type="binding site" description="axial binding residue" evidence="13">
    <location>
        <position position="466"/>
    </location>
    <ligand>
        <name>heme</name>
        <dbReference type="ChEBI" id="CHEBI:30413"/>
    </ligand>
    <ligandPart>
        <name>Fe</name>
        <dbReference type="ChEBI" id="CHEBI:18248"/>
    </ligandPart>
</feature>
<evidence type="ECO:0000256" key="10">
    <source>
        <dbReference type="ARBA" id="ARBA00023004"/>
    </source>
</evidence>
<dbReference type="Pfam" id="PF00067">
    <property type="entry name" value="p450"/>
    <property type="match status" value="1"/>
</dbReference>
<dbReference type="FunFam" id="1.10.630.10:FF:000042">
    <property type="entry name" value="Cytochrome P450"/>
    <property type="match status" value="1"/>
</dbReference>
<comment type="cofactor">
    <cofactor evidence="1 13">
        <name>heme</name>
        <dbReference type="ChEBI" id="CHEBI:30413"/>
    </cofactor>
</comment>
<evidence type="ECO:0000256" key="2">
    <source>
        <dbReference type="ARBA" id="ARBA00004174"/>
    </source>
</evidence>
<evidence type="ECO:0008006" key="18">
    <source>
        <dbReference type="Google" id="ProtNLM"/>
    </source>
</evidence>
<evidence type="ECO:0000256" key="14">
    <source>
        <dbReference type="RuleBase" id="RU000461"/>
    </source>
</evidence>
<evidence type="ECO:0000256" key="3">
    <source>
        <dbReference type="ARBA" id="ARBA00004406"/>
    </source>
</evidence>
<evidence type="ECO:0000256" key="12">
    <source>
        <dbReference type="ARBA" id="ARBA00023136"/>
    </source>
</evidence>
<keyword evidence="6 13" id="KW-0479">Metal-binding</keyword>
<evidence type="ECO:0000313" key="16">
    <source>
        <dbReference type="EMBL" id="CAH0561306.1"/>
    </source>
</evidence>
<evidence type="ECO:0000256" key="7">
    <source>
        <dbReference type="ARBA" id="ARBA00022824"/>
    </source>
</evidence>
<name>A0A9P0BG68_BRAAE</name>